<proteinExistence type="predicted"/>
<dbReference type="EMBL" id="UPTC01001535">
    <property type="protein sequence ID" value="VBB32093.1"/>
    <property type="molecule type" value="Genomic_DNA"/>
</dbReference>
<feature type="compositionally biased region" description="Polar residues" evidence="1">
    <location>
        <begin position="150"/>
        <end position="163"/>
    </location>
</feature>
<evidence type="ECO:0000256" key="1">
    <source>
        <dbReference type="SAM" id="MobiDB-lite"/>
    </source>
</evidence>
<dbReference type="OrthoDB" id="10567669at2759"/>
<feature type="compositionally biased region" description="Basic and acidic residues" evidence="1">
    <location>
        <begin position="137"/>
        <end position="149"/>
    </location>
</feature>
<feature type="non-terminal residue" evidence="2">
    <location>
        <position position="163"/>
    </location>
</feature>
<evidence type="ECO:0000313" key="2">
    <source>
        <dbReference type="EMBL" id="VBB32093.1"/>
    </source>
</evidence>
<accession>A0A498SS97</accession>
<reference evidence="2 3" key="1">
    <citation type="submission" date="2018-08" db="EMBL/GenBank/DDBJ databases">
        <authorList>
            <person name="Laetsch R D."/>
            <person name="Stevens L."/>
            <person name="Kumar S."/>
            <person name="Blaxter L. M."/>
        </authorList>
    </citation>
    <scope>NUCLEOTIDE SEQUENCE [LARGE SCALE GENOMIC DNA]</scope>
</reference>
<sequence length="163" mass="17880">MIANSKRESVRSDPLVVSAQPSLLQFSIPMLAAFNPFQLKHQVVGAKDVSTQLTDWFQPLRTNLFRPFPLSNTGALLGPVQTYPMIANLTHLGDLSKLVGSSGLLIKLADYEKKRQEIMKNAGFEINAPNGLILPEKANKDEAKGDDSSKNIFVTTNTNSEPL</sequence>
<dbReference type="AlphaFoldDB" id="A0A498SS97"/>
<gene>
    <name evidence="2" type="ORF">NAV_LOCUS6884</name>
</gene>
<keyword evidence="3" id="KW-1185">Reference proteome</keyword>
<dbReference type="Proteomes" id="UP000276991">
    <property type="component" value="Unassembled WGS sequence"/>
</dbReference>
<organism evidence="2 3">
    <name type="scientific">Acanthocheilonema viteae</name>
    <name type="common">Filarial nematode worm</name>
    <name type="synonym">Dipetalonema viteae</name>
    <dbReference type="NCBI Taxonomy" id="6277"/>
    <lineage>
        <taxon>Eukaryota</taxon>
        <taxon>Metazoa</taxon>
        <taxon>Ecdysozoa</taxon>
        <taxon>Nematoda</taxon>
        <taxon>Chromadorea</taxon>
        <taxon>Rhabditida</taxon>
        <taxon>Spirurina</taxon>
        <taxon>Spiruromorpha</taxon>
        <taxon>Filarioidea</taxon>
        <taxon>Onchocercidae</taxon>
        <taxon>Acanthocheilonema</taxon>
    </lineage>
</organism>
<protein>
    <submittedName>
        <fullName evidence="2">Uncharacterized protein</fullName>
    </submittedName>
</protein>
<evidence type="ECO:0000313" key="3">
    <source>
        <dbReference type="Proteomes" id="UP000276991"/>
    </source>
</evidence>
<name>A0A498SS97_ACAVI</name>
<feature type="region of interest" description="Disordered" evidence="1">
    <location>
        <begin position="137"/>
        <end position="163"/>
    </location>
</feature>